<evidence type="ECO:0000256" key="3">
    <source>
        <dbReference type="ARBA" id="ARBA00022723"/>
    </source>
</evidence>
<protein>
    <submittedName>
        <fullName evidence="7">Molybdopterin containing oxidoreductase</fullName>
    </submittedName>
</protein>
<accession>A0A3A8AAA1</accession>
<dbReference type="PANTHER" id="PTHR19372:SF7">
    <property type="entry name" value="SULFITE OXIDASE, MITOCHONDRIAL"/>
    <property type="match status" value="1"/>
</dbReference>
<keyword evidence="4" id="KW-0560">Oxidoreductase</keyword>
<reference evidence="7 8" key="1">
    <citation type="journal article" date="2018" name="Int. J. Syst. Bacteriol.">
        <title>Oceaniradius stylonemae gen. nov., sp. nov., isolated from a red alga, Stylonema cornu-cervi.</title>
        <authorList>
            <person name="Jeong S."/>
        </authorList>
    </citation>
    <scope>NUCLEOTIDE SEQUENCE [LARGE SCALE GENOMIC DNA]</scope>
    <source>
        <strain evidence="7 8">StC1</strain>
    </source>
</reference>
<dbReference type="Gene3D" id="2.60.40.650">
    <property type="match status" value="1"/>
</dbReference>
<dbReference type="InterPro" id="IPR036374">
    <property type="entry name" value="OxRdtase_Mopterin-bd_sf"/>
</dbReference>
<dbReference type="GO" id="GO:0006790">
    <property type="term" value="P:sulfur compound metabolic process"/>
    <property type="evidence" value="ECO:0007669"/>
    <property type="project" value="TreeGrafter"/>
</dbReference>
<dbReference type="OrthoDB" id="9795587at2"/>
<evidence type="ECO:0000259" key="6">
    <source>
        <dbReference type="Pfam" id="PF03404"/>
    </source>
</evidence>
<dbReference type="CDD" id="cd02110">
    <property type="entry name" value="SO_family_Moco_dimer"/>
    <property type="match status" value="1"/>
</dbReference>
<feature type="domain" description="Moybdenum cofactor oxidoreductase dimerisation" evidence="6">
    <location>
        <begin position="322"/>
        <end position="437"/>
    </location>
</feature>
<dbReference type="GO" id="GO:0020037">
    <property type="term" value="F:heme binding"/>
    <property type="evidence" value="ECO:0007669"/>
    <property type="project" value="TreeGrafter"/>
</dbReference>
<dbReference type="GO" id="GO:0030151">
    <property type="term" value="F:molybdenum ion binding"/>
    <property type="evidence" value="ECO:0007669"/>
    <property type="project" value="InterPro"/>
</dbReference>
<dbReference type="PANTHER" id="PTHR19372">
    <property type="entry name" value="SULFITE REDUCTASE"/>
    <property type="match status" value="1"/>
</dbReference>
<dbReference type="GO" id="GO:0043546">
    <property type="term" value="F:molybdopterin cofactor binding"/>
    <property type="evidence" value="ECO:0007669"/>
    <property type="project" value="TreeGrafter"/>
</dbReference>
<feature type="domain" description="Oxidoreductase molybdopterin-binding" evidence="5">
    <location>
        <begin position="127"/>
        <end position="294"/>
    </location>
</feature>
<comment type="cofactor">
    <cofactor evidence="1">
        <name>Mo-molybdopterin</name>
        <dbReference type="ChEBI" id="CHEBI:71302"/>
    </cofactor>
</comment>
<keyword evidence="2" id="KW-0500">Molybdenum</keyword>
<keyword evidence="3" id="KW-0479">Metal-binding</keyword>
<dbReference type="PROSITE" id="PS51318">
    <property type="entry name" value="TAT"/>
    <property type="match status" value="1"/>
</dbReference>
<dbReference type="InterPro" id="IPR006311">
    <property type="entry name" value="TAT_signal"/>
</dbReference>
<dbReference type="GO" id="GO:0008482">
    <property type="term" value="F:sulfite oxidase activity"/>
    <property type="evidence" value="ECO:0007669"/>
    <property type="project" value="TreeGrafter"/>
</dbReference>
<keyword evidence="8" id="KW-1185">Reference proteome</keyword>
<gene>
    <name evidence="7" type="ORF">DEM25_005175</name>
</gene>
<dbReference type="InterPro" id="IPR000572">
    <property type="entry name" value="OxRdtase_Mopterin-bd_dom"/>
</dbReference>
<dbReference type="Gene3D" id="3.90.420.10">
    <property type="entry name" value="Oxidoreductase, molybdopterin-binding domain"/>
    <property type="match status" value="1"/>
</dbReference>
<dbReference type="Pfam" id="PF03404">
    <property type="entry name" value="Mo-co_dimer"/>
    <property type="match status" value="1"/>
</dbReference>
<organism evidence="7 8">
    <name type="scientific">Oceaniradius stylonematis</name>
    <dbReference type="NCBI Taxonomy" id="2184161"/>
    <lineage>
        <taxon>Bacteria</taxon>
        <taxon>Pseudomonadati</taxon>
        <taxon>Pseudomonadota</taxon>
        <taxon>Alphaproteobacteria</taxon>
        <taxon>Hyphomicrobiales</taxon>
        <taxon>Ahrensiaceae</taxon>
        <taxon>Oceaniradius</taxon>
    </lineage>
</organism>
<comment type="caution">
    <text evidence="7">The sequence shown here is derived from an EMBL/GenBank/DDBJ whole genome shotgun (WGS) entry which is preliminary data.</text>
</comment>
<dbReference type="SUPFAM" id="SSF56524">
    <property type="entry name" value="Oxidoreductase molybdopterin-binding domain"/>
    <property type="match status" value="1"/>
</dbReference>
<evidence type="ECO:0000259" key="5">
    <source>
        <dbReference type="Pfam" id="PF00174"/>
    </source>
</evidence>
<evidence type="ECO:0000313" key="8">
    <source>
        <dbReference type="Proteomes" id="UP000246132"/>
    </source>
</evidence>
<dbReference type="InterPro" id="IPR008335">
    <property type="entry name" value="Mopterin_OxRdtase_euk"/>
</dbReference>
<dbReference type="PRINTS" id="PR00407">
    <property type="entry name" value="EUMOPTERIN"/>
</dbReference>
<dbReference type="InterPro" id="IPR005066">
    <property type="entry name" value="MoCF_OxRdtse_dimer"/>
</dbReference>
<proteinExistence type="predicted"/>
<dbReference type="InterPro" id="IPR014756">
    <property type="entry name" value="Ig_E-set"/>
</dbReference>
<name>A0A3A8AAA1_9HYPH</name>
<dbReference type="SUPFAM" id="SSF81296">
    <property type="entry name" value="E set domains"/>
    <property type="match status" value="1"/>
</dbReference>
<dbReference type="Pfam" id="PF00174">
    <property type="entry name" value="Oxidored_molyb"/>
    <property type="match status" value="1"/>
</dbReference>
<dbReference type="RefSeq" id="WP_109767004.1">
    <property type="nucleotide sequence ID" value="NZ_CP159474.1"/>
</dbReference>
<sequence length="438" mass="47692">MAHDLKDQGERADGLFSRFEEDPEAADWALFGRRTNTDRRGFLRGAGLATMGAMLGASIPFHRNMPAGFIPVAFAQDDVLVGKDGLTLLNDRPINAETPAHLLDDPITPTERHFIRNNGIPPHELGEVDADGWTLTIDGFVDNTMTMTIADMQERFEVHTMALAIECGGNGRAAFDPPASGNQWTVGAIGCSEWTGVRLRDVLEAAGVQPQVVYTAHVGADAHLSGDPEKLPISRGLPIEKAMSDNVLIAWAQNGAPIHPNNGAPLRLVVPGWPGSCSQKWLTSITLRDVVHDGPKMTGTSYRVPNRPVAPGEDVAEEDFVIIERMPVKSLITAPPTGTSAGRSVEVRGHAWSGDRRVTAVDVSIDFGATWQRAELDEPVNDGAWQNWRTNVRFPKAGYYEVWARATDDAGAQQPFEIAWNPKGYLNNTMHRVALTVS</sequence>
<evidence type="ECO:0000256" key="2">
    <source>
        <dbReference type="ARBA" id="ARBA00022505"/>
    </source>
</evidence>
<evidence type="ECO:0000256" key="4">
    <source>
        <dbReference type="ARBA" id="ARBA00023002"/>
    </source>
</evidence>
<dbReference type="EMBL" id="QFWV02000004">
    <property type="protein sequence ID" value="RKF07232.1"/>
    <property type="molecule type" value="Genomic_DNA"/>
</dbReference>
<evidence type="ECO:0000256" key="1">
    <source>
        <dbReference type="ARBA" id="ARBA00001924"/>
    </source>
</evidence>
<dbReference type="Proteomes" id="UP000246132">
    <property type="component" value="Unassembled WGS sequence"/>
</dbReference>
<evidence type="ECO:0000313" key="7">
    <source>
        <dbReference type="EMBL" id="RKF07232.1"/>
    </source>
</evidence>
<dbReference type="AlphaFoldDB" id="A0A3A8AAA1"/>